<evidence type="ECO:0008006" key="3">
    <source>
        <dbReference type="Google" id="ProtNLM"/>
    </source>
</evidence>
<dbReference type="EMBL" id="JARKIB010000105">
    <property type="protein sequence ID" value="KAJ7739881.1"/>
    <property type="molecule type" value="Genomic_DNA"/>
</dbReference>
<protein>
    <recommendedName>
        <fullName evidence="3">Fungal N-terminal domain-containing protein</fullName>
    </recommendedName>
</protein>
<proteinExistence type="predicted"/>
<organism evidence="1 2">
    <name type="scientific">Mycena metata</name>
    <dbReference type="NCBI Taxonomy" id="1033252"/>
    <lineage>
        <taxon>Eukaryota</taxon>
        <taxon>Fungi</taxon>
        <taxon>Dikarya</taxon>
        <taxon>Basidiomycota</taxon>
        <taxon>Agaricomycotina</taxon>
        <taxon>Agaricomycetes</taxon>
        <taxon>Agaricomycetidae</taxon>
        <taxon>Agaricales</taxon>
        <taxon>Marasmiineae</taxon>
        <taxon>Mycenaceae</taxon>
        <taxon>Mycena</taxon>
    </lineage>
</organism>
<gene>
    <name evidence="1" type="ORF">B0H16DRAFT_1694425</name>
</gene>
<dbReference type="AlphaFoldDB" id="A0AAD7IC91"/>
<name>A0AAD7IC91_9AGAR</name>
<accession>A0AAD7IC91</accession>
<evidence type="ECO:0000313" key="2">
    <source>
        <dbReference type="Proteomes" id="UP001215598"/>
    </source>
</evidence>
<evidence type="ECO:0000313" key="1">
    <source>
        <dbReference type="EMBL" id="KAJ7739881.1"/>
    </source>
</evidence>
<sequence length="377" mass="42561">MPALAFAYGSFGDILATGQLIVKIIVILRRGAQSDECAETEKELKSLGSDLANLTRMPDDAVQASPLAWSVADRIQEEIRRCHRLMVHFFSKMNATSGGLFQRLMWAASEERELATFRMRIIERRTALGVVVGMLNSGMLLAVQDRVIEQHTQLEDTVMNGVNSLAQQLATYQQQIVAVVRRVSRGVMEDLFVVISPAGVSIPIPLVYCPRYSDLVRILDAYFDGKVEAPFFWMIESSGNFVPEYDSNLNFVSPEGPKASMQLDIIYACDDPLVAWHVWFRSQCARCGSPLGEQALKCQVRLSSHCESFAQLTDKAIWRFALYNKKSIRRGKRPREGQTRSVELQHMPATVTALMRFIRRVYPSFIRELEVCDAGER</sequence>
<dbReference type="Proteomes" id="UP001215598">
    <property type="component" value="Unassembled WGS sequence"/>
</dbReference>
<reference evidence="1" key="1">
    <citation type="submission" date="2023-03" db="EMBL/GenBank/DDBJ databases">
        <title>Massive genome expansion in bonnet fungi (Mycena s.s.) driven by repeated elements and novel gene families across ecological guilds.</title>
        <authorList>
            <consortium name="Lawrence Berkeley National Laboratory"/>
            <person name="Harder C.B."/>
            <person name="Miyauchi S."/>
            <person name="Viragh M."/>
            <person name="Kuo A."/>
            <person name="Thoen E."/>
            <person name="Andreopoulos B."/>
            <person name="Lu D."/>
            <person name="Skrede I."/>
            <person name="Drula E."/>
            <person name="Henrissat B."/>
            <person name="Morin E."/>
            <person name="Kohler A."/>
            <person name="Barry K."/>
            <person name="LaButti K."/>
            <person name="Morin E."/>
            <person name="Salamov A."/>
            <person name="Lipzen A."/>
            <person name="Mereny Z."/>
            <person name="Hegedus B."/>
            <person name="Baldrian P."/>
            <person name="Stursova M."/>
            <person name="Weitz H."/>
            <person name="Taylor A."/>
            <person name="Grigoriev I.V."/>
            <person name="Nagy L.G."/>
            <person name="Martin F."/>
            <person name="Kauserud H."/>
        </authorList>
    </citation>
    <scope>NUCLEOTIDE SEQUENCE</scope>
    <source>
        <strain evidence="1">CBHHK182m</strain>
    </source>
</reference>
<keyword evidence="2" id="KW-1185">Reference proteome</keyword>
<comment type="caution">
    <text evidence="1">The sequence shown here is derived from an EMBL/GenBank/DDBJ whole genome shotgun (WGS) entry which is preliminary data.</text>
</comment>